<protein>
    <submittedName>
        <fullName evidence="1">Uncharacterized protein</fullName>
    </submittedName>
</protein>
<reference evidence="1 2" key="1">
    <citation type="journal article" date="2020" name="G3 (Bethesda)">
        <title>Improved Reference Genome for Cyclotella cryptica CCMP332, a Model for Cell Wall Morphogenesis, Salinity Adaptation, and Lipid Production in Diatoms (Bacillariophyta).</title>
        <authorList>
            <person name="Roberts W.R."/>
            <person name="Downey K.M."/>
            <person name="Ruck E.C."/>
            <person name="Traller J.C."/>
            <person name="Alverson A.J."/>
        </authorList>
    </citation>
    <scope>NUCLEOTIDE SEQUENCE [LARGE SCALE GENOMIC DNA]</scope>
    <source>
        <strain evidence="1 2">CCMP332</strain>
    </source>
</reference>
<accession>A0ABD3R952</accession>
<keyword evidence="2" id="KW-1185">Reference proteome</keyword>
<organism evidence="1 2">
    <name type="scientific">Cyclotella cryptica</name>
    <dbReference type="NCBI Taxonomy" id="29204"/>
    <lineage>
        <taxon>Eukaryota</taxon>
        <taxon>Sar</taxon>
        <taxon>Stramenopiles</taxon>
        <taxon>Ochrophyta</taxon>
        <taxon>Bacillariophyta</taxon>
        <taxon>Coscinodiscophyceae</taxon>
        <taxon>Thalassiosirophycidae</taxon>
        <taxon>Stephanodiscales</taxon>
        <taxon>Stephanodiscaceae</taxon>
        <taxon>Cyclotella</taxon>
    </lineage>
</organism>
<dbReference type="AlphaFoldDB" id="A0ABD3R952"/>
<dbReference type="Proteomes" id="UP001516023">
    <property type="component" value="Unassembled WGS sequence"/>
</dbReference>
<name>A0ABD3R952_9STRA</name>
<sequence>MEEAFYIRSRGSSVLLWPFVFDADLAAAGEDDFLTSLSTSEHVECMHKFYESNKLILKKVLTNPRVASMVGLSAAVTVLQSSSSVASGASFGSTVLVPRVRSSGAASVHSCVSLTPGVGMNLDELDQEAEVPPPQISFKLGSSEANTLEGLLLNSEADWRRDSVAFEDIHVEGDFASGSFFSEDGGFGDNPIGAFALGDCFGSYQ</sequence>
<gene>
    <name evidence="1" type="ORF">HJC23_003353</name>
</gene>
<proteinExistence type="predicted"/>
<evidence type="ECO:0000313" key="1">
    <source>
        <dbReference type="EMBL" id="KAL3805125.1"/>
    </source>
</evidence>
<evidence type="ECO:0000313" key="2">
    <source>
        <dbReference type="Proteomes" id="UP001516023"/>
    </source>
</evidence>
<comment type="caution">
    <text evidence="1">The sequence shown here is derived from an EMBL/GenBank/DDBJ whole genome shotgun (WGS) entry which is preliminary data.</text>
</comment>
<dbReference type="EMBL" id="JABMIG020000004">
    <property type="protein sequence ID" value="KAL3805125.1"/>
    <property type="molecule type" value="Genomic_DNA"/>
</dbReference>